<dbReference type="PANTHER" id="PTHR12461:SF99">
    <property type="entry name" value="BIFUNCTIONAL PEPTIDASE AND (3S)-LYSYL HYDROXYLASE JMJD7"/>
    <property type="match status" value="1"/>
</dbReference>
<dbReference type="PROSITE" id="PS51184">
    <property type="entry name" value="JMJC"/>
    <property type="match status" value="1"/>
</dbReference>
<evidence type="ECO:0000256" key="1">
    <source>
        <dbReference type="SAM" id="MobiDB-lite"/>
    </source>
</evidence>
<dbReference type="SUPFAM" id="SSF51197">
    <property type="entry name" value="Clavaminate synthase-like"/>
    <property type="match status" value="1"/>
</dbReference>
<reference evidence="3" key="1">
    <citation type="submission" date="2021-01" db="EMBL/GenBank/DDBJ databases">
        <authorList>
            <person name="Corre E."/>
            <person name="Pelletier E."/>
            <person name="Niang G."/>
            <person name="Scheremetjew M."/>
            <person name="Finn R."/>
            <person name="Kale V."/>
            <person name="Holt S."/>
            <person name="Cochrane G."/>
            <person name="Meng A."/>
            <person name="Brown T."/>
            <person name="Cohen L."/>
        </authorList>
    </citation>
    <scope>NUCLEOTIDE SEQUENCE</scope>
    <source>
        <strain evidence="3">CCMP3105</strain>
    </source>
</reference>
<feature type="domain" description="JmjC" evidence="2">
    <location>
        <begin position="138"/>
        <end position="327"/>
    </location>
</feature>
<dbReference type="PANTHER" id="PTHR12461">
    <property type="entry name" value="HYPOXIA-INDUCIBLE FACTOR 1 ALPHA INHIBITOR-RELATED"/>
    <property type="match status" value="1"/>
</dbReference>
<gene>
    <name evidence="3" type="ORF">AMON00008_LOCUS513</name>
</gene>
<dbReference type="InterPro" id="IPR003347">
    <property type="entry name" value="JmjC_dom"/>
</dbReference>
<feature type="region of interest" description="Disordered" evidence="1">
    <location>
        <begin position="336"/>
        <end position="361"/>
    </location>
</feature>
<dbReference type="InterPro" id="IPR014710">
    <property type="entry name" value="RmlC-like_jellyroll"/>
</dbReference>
<accession>A0A7S4PT93</accession>
<organism evidence="3">
    <name type="scientific">Alexandrium monilatum</name>
    <dbReference type="NCBI Taxonomy" id="311494"/>
    <lineage>
        <taxon>Eukaryota</taxon>
        <taxon>Sar</taxon>
        <taxon>Alveolata</taxon>
        <taxon>Dinophyceae</taxon>
        <taxon>Gonyaulacales</taxon>
        <taxon>Pyrocystaceae</taxon>
        <taxon>Alexandrium</taxon>
    </lineage>
</organism>
<dbReference type="Gene3D" id="2.60.120.10">
    <property type="entry name" value="Jelly Rolls"/>
    <property type="match status" value="1"/>
</dbReference>
<protein>
    <recommendedName>
        <fullName evidence="2">JmjC domain-containing protein</fullName>
    </recommendedName>
</protein>
<name>A0A7S4PT93_9DINO</name>
<dbReference type="SMART" id="SM00558">
    <property type="entry name" value="JmjC"/>
    <property type="match status" value="1"/>
</dbReference>
<evidence type="ECO:0000313" key="3">
    <source>
        <dbReference type="EMBL" id="CAE4560894.1"/>
    </source>
</evidence>
<evidence type="ECO:0000259" key="2">
    <source>
        <dbReference type="PROSITE" id="PS51184"/>
    </source>
</evidence>
<dbReference type="InterPro" id="IPR041667">
    <property type="entry name" value="Cupin_8"/>
</dbReference>
<sequence>MPEGAAASPAGRLVARALERLAENSRDLWLPRAVPRRPIADVRPLEFLRDFVARSQPVVLTRLPADEWPCLDRWSEAYLLEAVGSAEVSVSVSAAGLGDFVDEAGRFVKPLEERMPFRDFWAWLATGRAPAGGGQGVPYLSRQNDSLREELPGLLRDVPAAVALGVAAFGNEPEAVNLWVGDERSVSSCHKDHYENLYTVVRGEKVFTLLPPSMAAFLHERRCPPAHFERPPPGARDGQSALVVVPDGDAPAGGVPWVPVDVAKPDLVRFPDYARACAVRVRVRPGEMLYLPAMWYHQVEQRGLTVAVNYWHDMQFDHAYVHHRFLRDVAGLDAPDVEGEEAAGDGEGPASSGPGPPGARE</sequence>
<dbReference type="Pfam" id="PF13621">
    <property type="entry name" value="Cupin_8"/>
    <property type="match status" value="1"/>
</dbReference>
<dbReference type="EMBL" id="HBNR01000659">
    <property type="protein sequence ID" value="CAE4560894.1"/>
    <property type="molecule type" value="Transcribed_RNA"/>
</dbReference>
<dbReference type="AlphaFoldDB" id="A0A7S4PT93"/>
<proteinExistence type="predicted"/>